<comment type="caution">
    <text evidence="2">The sequence shown here is derived from an EMBL/GenBank/DDBJ whole genome shotgun (WGS) entry which is preliminary data.</text>
</comment>
<dbReference type="GO" id="GO:0042910">
    <property type="term" value="F:xenobiotic transmembrane transporter activity"/>
    <property type="evidence" value="ECO:0007669"/>
    <property type="project" value="TreeGrafter"/>
</dbReference>
<dbReference type="GO" id="GO:0005886">
    <property type="term" value="C:plasma membrane"/>
    <property type="evidence" value="ECO:0007669"/>
    <property type="project" value="TreeGrafter"/>
</dbReference>
<evidence type="ECO:0000256" key="1">
    <source>
        <dbReference type="SAM" id="Phobius"/>
    </source>
</evidence>
<feature type="non-terminal residue" evidence="2">
    <location>
        <position position="205"/>
    </location>
</feature>
<evidence type="ECO:0000313" key="2">
    <source>
        <dbReference type="EMBL" id="OUS41138.1"/>
    </source>
</evidence>
<dbReference type="Proteomes" id="UP000227088">
    <property type="component" value="Unassembled WGS sequence"/>
</dbReference>
<dbReference type="PRINTS" id="PR00702">
    <property type="entry name" value="ACRIFLAVINRP"/>
</dbReference>
<dbReference type="InterPro" id="IPR001036">
    <property type="entry name" value="Acrflvin-R"/>
</dbReference>
<dbReference type="EMBL" id="MABE01000142">
    <property type="protein sequence ID" value="OUS41138.1"/>
    <property type="molecule type" value="Genomic_DNA"/>
</dbReference>
<gene>
    <name evidence="2" type="ORF">A9R00_02475</name>
</gene>
<reference evidence="3" key="1">
    <citation type="journal article" date="2017" name="Proc. Natl. Acad. Sci. U.S.A.">
        <title>Simulation of Deepwater Horizon oil plume reveals substrate specialization within a complex community of hydrocarbon degraders.</title>
        <authorList>
            <person name="Hu P."/>
            <person name="Dubinsky E.A."/>
            <person name="Probst A.J."/>
            <person name="Wang J."/>
            <person name="Sieber C.M.K."/>
            <person name="Tom L.M."/>
            <person name="Gardinali P."/>
            <person name="Banfield J.F."/>
            <person name="Atlas R.M."/>
            <person name="Andersen G.L."/>
        </authorList>
    </citation>
    <scope>NUCLEOTIDE SEQUENCE [LARGE SCALE GENOMIC DNA]</scope>
</reference>
<dbReference type="SUPFAM" id="SSF82693">
    <property type="entry name" value="Multidrug efflux transporter AcrB pore domain, PN1, PN2, PC1 and PC2 subdomains"/>
    <property type="match status" value="2"/>
</dbReference>
<dbReference type="Gene3D" id="3.30.70.1430">
    <property type="entry name" value="Multidrug efflux transporter AcrB pore domain"/>
    <property type="match status" value="1"/>
</dbReference>
<protein>
    <submittedName>
        <fullName evidence="2">Multidrug transporter AcrB</fullName>
    </submittedName>
</protein>
<evidence type="ECO:0000313" key="3">
    <source>
        <dbReference type="Proteomes" id="UP000227088"/>
    </source>
</evidence>
<dbReference type="Pfam" id="PF00873">
    <property type="entry name" value="ACR_tran"/>
    <property type="match status" value="1"/>
</dbReference>
<keyword evidence="1" id="KW-0472">Membrane</keyword>
<organism evidence="2 3">
    <name type="scientific">Oleispira antarctica</name>
    <dbReference type="NCBI Taxonomy" id="188908"/>
    <lineage>
        <taxon>Bacteria</taxon>
        <taxon>Pseudomonadati</taxon>
        <taxon>Pseudomonadota</taxon>
        <taxon>Gammaproteobacteria</taxon>
        <taxon>Oceanospirillales</taxon>
        <taxon>Oceanospirillaceae</taxon>
        <taxon>Oleispira</taxon>
    </lineage>
</organism>
<dbReference type="FunFam" id="3.30.70.1430:FF:000001">
    <property type="entry name" value="Efflux pump membrane transporter"/>
    <property type="match status" value="1"/>
</dbReference>
<dbReference type="PANTHER" id="PTHR32063">
    <property type="match status" value="1"/>
</dbReference>
<keyword evidence="1" id="KW-0812">Transmembrane</keyword>
<name>A0A1Y5HUZ6_OLEAN</name>
<sequence>MKISELSISRPVLATVMNILVVLIGIIAYQSLPVREYPNIDVPVVTVDTSYPGANAKIMESQVTQILEDSLSGIEGIDFMSSKSRSEQSQITLTFKLDRDPDSAASDVRDRVGRVRGLLPEDIDEPIVAKVEADAQPIIWIAFSSDRHSALQVTDIAERQVRDPLQTVAGVASVEIVGERRYAMRIWLDRTRMAAYSITSQDVEA</sequence>
<accession>A0A1Y5HUZ6</accession>
<dbReference type="PANTHER" id="PTHR32063:SF28">
    <property type="entry name" value="BLR2861 PROTEIN"/>
    <property type="match status" value="1"/>
</dbReference>
<proteinExistence type="predicted"/>
<dbReference type="AlphaFoldDB" id="A0A1Y5HUZ6"/>
<feature type="transmembrane region" description="Helical" evidence="1">
    <location>
        <begin position="12"/>
        <end position="32"/>
    </location>
</feature>
<keyword evidence="1" id="KW-1133">Transmembrane helix</keyword>
<dbReference type="Gene3D" id="3.30.70.1320">
    <property type="entry name" value="Multidrug efflux transporter AcrB pore domain like"/>
    <property type="match status" value="1"/>
</dbReference>